<dbReference type="EMBL" id="JARKIE010000006">
    <property type="protein sequence ID" value="KAJ7706767.1"/>
    <property type="molecule type" value="Genomic_DNA"/>
</dbReference>
<feature type="region of interest" description="Disordered" evidence="1">
    <location>
        <begin position="121"/>
        <end position="146"/>
    </location>
</feature>
<accession>A0AAD7M9N6</accession>
<feature type="compositionally biased region" description="Basic and acidic residues" evidence="1">
    <location>
        <begin position="181"/>
        <end position="196"/>
    </location>
</feature>
<feature type="compositionally biased region" description="Basic residues" evidence="1">
    <location>
        <begin position="131"/>
        <end position="142"/>
    </location>
</feature>
<reference evidence="2" key="1">
    <citation type="submission" date="2023-03" db="EMBL/GenBank/DDBJ databases">
        <title>Massive genome expansion in bonnet fungi (Mycena s.s.) driven by repeated elements and novel gene families across ecological guilds.</title>
        <authorList>
            <consortium name="Lawrence Berkeley National Laboratory"/>
            <person name="Harder C.B."/>
            <person name="Miyauchi S."/>
            <person name="Viragh M."/>
            <person name="Kuo A."/>
            <person name="Thoen E."/>
            <person name="Andreopoulos B."/>
            <person name="Lu D."/>
            <person name="Skrede I."/>
            <person name="Drula E."/>
            <person name="Henrissat B."/>
            <person name="Morin E."/>
            <person name="Kohler A."/>
            <person name="Barry K."/>
            <person name="LaButti K."/>
            <person name="Morin E."/>
            <person name="Salamov A."/>
            <person name="Lipzen A."/>
            <person name="Mereny Z."/>
            <person name="Hegedus B."/>
            <person name="Baldrian P."/>
            <person name="Stursova M."/>
            <person name="Weitz H."/>
            <person name="Taylor A."/>
            <person name="Grigoriev I.V."/>
            <person name="Nagy L.G."/>
            <person name="Martin F."/>
            <person name="Kauserud H."/>
        </authorList>
    </citation>
    <scope>NUCLEOTIDE SEQUENCE</scope>
    <source>
        <strain evidence="2">CBHHK067</strain>
    </source>
</reference>
<evidence type="ECO:0000313" key="2">
    <source>
        <dbReference type="EMBL" id="KAJ7706767.1"/>
    </source>
</evidence>
<proteinExistence type="predicted"/>
<evidence type="ECO:0000313" key="3">
    <source>
        <dbReference type="Proteomes" id="UP001221757"/>
    </source>
</evidence>
<comment type="caution">
    <text evidence="2">The sequence shown here is derived from an EMBL/GenBank/DDBJ whole genome shotgun (WGS) entry which is preliminary data.</text>
</comment>
<protein>
    <submittedName>
        <fullName evidence="2">Uncharacterized protein</fullName>
    </submittedName>
</protein>
<organism evidence="2 3">
    <name type="scientific">Mycena rosella</name>
    <name type="common">Pink bonnet</name>
    <name type="synonym">Agaricus rosellus</name>
    <dbReference type="NCBI Taxonomy" id="1033263"/>
    <lineage>
        <taxon>Eukaryota</taxon>
        <taxon>Fungi</taxon>
        <taxon>Dikarya</taxon>
        <taxon>Basidiomycota</taxon>
        <taxon>Agaricomycotina</taxon>
        <taxon>Agaricomycetes</taxon>
        <taxon>Agaricomycetidae</taxon>
        <taxon>Agaricales</taxon>
        <taxon>Marasmiineae</taxon>
        <taxon>Mycenaceae</taxon>
        <taxon>Mycena</taxon>
    </lineage>
</organism>
<keyword evidence="3" id="KW-1185">Reference proteome</keyword>
<sequence length="246" mass="26874">MHRECARSSTHEDLFEMAKARTLSSAFMAGHGRFPVFGVPYIAKGANGYEYTRLVGREVFAQTSELPPTTAPLDPLLHPPFPRVKRLVLVLRATLAIFTDAQTLHTQFRWLLEDRSRATPFLPSPPTFGPRGRRSWPSRRRSSPPVGTAAGLLAAVVADRHTLELWRPSRMRVTLKRTRQAPRDDAAHPQEEERADGAGAPLLGSCDERVGGGVVPASLFTGGATRDAAEGTYTVTALTLAHSSTL</sequence>
<gene>
    <name evidence="2" type="ORF">B0H17DRAFT_569868</name>
</gene>
<feature type="region of interest" description="Disordered" evidence="1">
    <location>
        <begin position="175"/>
        <end position="203"/>
    </location>
</feature>
<dbReference type="Proteomes" id="UP001221757">
    <property type="component" value="Unassembled WGS sequence"/>
</dbReference>
<name>A0AAD7M9N6_MYCRO</name>
<evidence type="ECO:0000256" key="1">
    <source>
        <dbReference type="SAM" id="MobiDB-lite"/>
    </source>
</evidence>
<dbReference type="AlphaFoldDB" id="A0AAD7M9N6"/>